<gene>
    <name evidence="2" type="ORF">DP106_00445</name>
</gene>
<dbReference type="OrthoDB" id="341972at2157"/>
<name>A0A3A6QSD4_9EURY</name>
<dbReference type="EMBL" id="QMDW01000001">
    <property type="protein sequence ID" value="RJX51820.1"/>
    <property type="molecule type" value="Genomic_DNA"/>
</dbReference>
<comment type="caution">
    <text evidence="2">The sequence shown here is derived from an EMBL/GenBank/DDBJ whole genome shotgun (WGS) entry which is preliminary data.</text>
</comment>
<accession>A0A3A6QSD4</accession>
<dbReference type="AlphaFoldDB" id="A0A3A6QSD4"/>
<keyword evidence="3" id="KW-1185">Reference proteome</keyword>
<evidence type="ECO:0000313" key="2">
    <source>
        <dbReference type="EMBL" id="RJX51820.1"/>
    </source>
</evidence>
<dbReference type="Proteomes" id="UP000281564">
    <property type="component" value="Unassembled WGS sequence"/>
</dbReference>
<sequence length="139" mass="14334">MSMAPTCPSGWLVSTAQPTHLSLLYQPDGRSLLVLPTEPTPTAADPDAVEAWTVKGLAGYGPRYPIFAEAVTRDEAVATAESVMATIADGDEPTPVRVSDRGDATEAATADTSTDTTTADGTDDQAALSAFADESDDGD</sequence>
<reference evidence="2 3" key="1">
    <citation type="submission" date="2018-06" db="EMBL/GenBank/DDBJ databases">
        <title>Halonotius sp. F13-13 a new haloarchaeeon isolated from a solar saltern from Isla Cristina, Huelva, Spain.</title>
        <authorList>
            <person name="Duran-Viseras A."/>
            <person name="Sanchez-Porro C."/>
            <person name="Ventosa A."/>
        </authorList>
    </citation>
    <scope>NUCLEOTIDE SEQUENCE [LARGE SCALE GENOMIC DNA]</scope>
    <source>
        <strain evidence="2 3">CECT 7525</strain>
    </source>
</reference>
<feature type="compositionally biased region" description="Low complexity" evidence="1">
    <location>
        <begin position="105"/>
        <end position="123"/>
    </location>
</feature>
<evidence type="ECO:0000256" key="1">
    <source>
        <dbReference type="SAM" id="MobiDB-lite"/>
    </source>
</evidence>
<evidence type="ECO:0000313" key="3">
    <source>
        <dbReference type="Proteomes" id="UP000281564"/>
    </source>
</evidence>
<proteinExistence type="predicted"/>
<dbReference type="RefSeq" id="WP_120082547.1">
    <property type="nucleotide sequence ID" value="NZ_QMDW01000001.1"/>
</dbReference>
<feature type="region of interest" description="Disordered" evidence="1">
    <location>
        <begin position="89"/>
        <end position="123"/>
    </location>
</feature>
<protein>
    <submittedName>
        <fullName evidence="2">Uncharacterized protein</fullName>
    </submittedName>
</protein>
<organism evidence="2 3">
    <name type="scientific">Halonotius pteroides</name>
    <dbReference type="NCBI Taxonomy" id="268735"/>
    <lineage>
        <taxon>Archaea</taxon>
        <taxon>Methanobacteriati</taxon>
        <taxon>Methanobacteriota</taxon>
        <taxon>Stenosarchaea group</taxon>
        <taxon>Halobacteria</taxon>
        <taxon>Halobacteriales</taxon>
        <taxon>Haloferacaceae</taxon>
        <taxon>Halonotius</taxon>
    </lineage>
</organism>